<reference evidence="1 2" key="1">
    <citation type="submission" date="2018-06" db="EMBL/GenBank/DDBJ databases">
        <title>Extensive metabolic versatility and redundancy in microbially diverse, dynamic hydrothermal sediments.</title>
        <authorList>
            <person name="Dombrowski N."/>
            <person name="Teske A."/>
            <person name="Baker B.J."/>
        </authorList>
    </citation>
    <scope>NUCLEOTIDE SEQUENCE [LARGE SCALE GENOMIC DNA]</scope>
    <source>
        <strain evidence="1">B36_G15</strain>
    </source>
</reference>
<dbReference type="SUPFAM" id="SSF53756">
    <property type="entry name" value="UDP-Glycosyltransferase/glycogen phosphorylase"/>
    <property type="match status" value="1"/>
</dbReference>
<name>A0A660SHT1_UNCW3</name>
<comment type="caution">
    <text evidence="1">The sequence shown here is derived from an EMBL/GenBank/DDBJ whole genome shotgun (WGS) entry which is preliminary data.</text>
</comment>
<gene>
    <name evidence="1" type="ORF">DRP53_07890</name>
</gene>
<dbReference type="Proteomes" id="UP000268469">
    <property type="component" value="Unassembled WGS sequence"/>
</dbReference>
<dbReference type="AlphaFoldDB" id="A0A660SHT1"/>
<dbReference type="EMBL" id="QNBE01000079">
    <property type="protein sequence ID" value="RKX69540.1"/>
    <property type="molecule type" value="Genomic_DNA"/>
</dbReference>
<protein>
    <recommendedName>
        <fullName evidence="3">Glycosyltransferase family 1 protein</fullName>
    </recommendedName>
</protein>
<sequence>MRRLKILHIAPENISAISSTFVQAHRELGNEALLVTFIKGRLGFGDELILNYRLFNELVIKRIKTMMGREDVAVKETPKEVPVWGRGPSRYFYHLRDILWQYQLHKFWHRFRFYDYDIYHFDTGVPFIFGERIVKGLAQMGKKIVAFYCGTDLRKRGVNPNLERYAKLHLTCEYDHLLFYPKLHYVFMPFDSRPFRVKEGENSPIRVCHAPSRRVAKGTHHILEAVRELKREVRFDFVLIEGVPYKECIRLKEGCDLAIEQVGSYAGTGYGRNSLEFLAMGIPTITEIPDDYERMIPDHPFIKATPETLKDVLKKAILDRSLRQKKAREGRRWVERYHDPKRVVMGIYRLYRELGWIS</sequence>
<accession>A0A660SHT1</accession>
<evidence type="ECO:0008006" key="3">
    <source>
        <dbReference type="Google" id="ProtNLM"/>
    </source>
</evidence>
<evidence type="ECO:0000313" key="2">
    <source>
        <dbReference type="Proteomes" id="UP000268469"/>
    </source>
</evidence>
<organism evidence="1 2">
    <name type="scientific">candidate division WOR-3 bacterium</name>
    <dbReference type="NCBI Taxonomy" id="2052148"/>
    <lineage>
        <taxon>Bacteria</taxon>
        <taxon>Bacteria division WOR-3</taxon>
    </lineage>
</organism>
<dbReference type="Gene3D" id="3.40.50.2000">
    <property type="entry name" value="Glycogen Phosphorylase B"/>
    <property type="match status" value="1"/>
</dbReference>
<proteinExistence type="predicted"/>
<evidence type="ECO:0000313" key="1">
    <source>
        <dbReference type="EMBL" id="RKX69540.1"/>
    </source>
</evidence>